<dbReference type="SMART" id="SM00631">
    <property type="entry name" value="Zn_pept"/>
    <property type="match status" value="1"/>
</dbReference>
<evidence type="ECO:0000256" key="1">
    <source>
        <dbReference type="ARBA" id="ARBA00001947"/>
    </source>
</evidence>
<protein>
    <submittedName>
        <fullName evidence="9">Zinc carboxypeptidase</fullName>
    </submittedName>
</protein>
<evidence type="ECO:0000313" key="10">
    <source>
        <dbReference type="Proteomes" id="UP001319104"/>
    </source>
</evidence>
<dbReference type="CDD" id="cd03143">
    <property type="entry name" value="A4_beta-galactosidase_middle_domain"/>
    <property type="match status" value="1"/>
</dbReference>
<proteinExistence type="inferred from homology"/>
<dbReference type="SUPFAM" id="SSF52317">
    <property type="entry name" value="Class I glutamine amidotransferase-like"/>
    <property type="match status" value="1"/>
</dbReference>
<dbReference type="Proteomes" id="UP001319104">
    <property type="component" value="Unassembled WGS sequence"/>
</dbReference>
<feature type="chain" id="PRO_5042977417" evidence="7">
    <location>
        <begin position="20"/>
        <end position="842"/>
    </location>
</feature>
<dbReference type="RefSeq" id="WP_213944378.1">
    <property type="nucleotide sequence ID" value="NZ_JAHCMY010000002.1"/>
</dbReference>
<dbReference type="EMBL" id="JAHCMY010000002">
    <property type="protein sequence ID" value="MBS9523489.1"/>
    <property type="molecule type" value="Genomic_DNA"/>
</dbReference>
<dbReference type="PANTHER" id="PTHR11705:SF143">
    <property type="entry name" value="SLL0236 PROTEIN"/>
    <property type="match status" value="1"/>
</dbReference>
<gene>
    <name evidence="9" type="ORF">KI659_05590</name>
</gene>
<accession>A0AAP2G0U6</accession>
<keyword evidence="3" id="KW-0645">Protease</keyword>
<sequence>MKKTLLLLTFSILQASLFAQTKSPAEFLGYELGERFTPHHKIVAYFEHVAEQNENVEVYHYGETYELRPLIVAFISSAENIRNKEQIREDNLRRTGMMEGNPDTNIAINWLSYNVHGNEAVSSEATMKTLFELVNPENKTTKAWLENTMVIMDPCINPDGRDRYAQWYNQKMNKRLQPDQQSMEHNEPWPGGRPNHYLFDLNRDWAWQTQKESQARIALYNQWMPHVHTDFHEQNIDSPYYFPPAAEPLHKQLSPFQHEFQNMVGRNIAKYFDQENWFYFTKERFDILYPSYGDSYPMYNGAIGMTIEQGGSGRAGVGVLTAEGDTLTLKDRIEHHHTTGLAILEVTSENVDKVLSSFQDYFTESKTAPAGKYKSFVIKNVDNPSNLTKLLDLLDKNGIQYGKGSSRGSLRGYHFQSGENRSFNLEENDILISADQPKSILAQILFEPNPVLADSITYDITSWALPYAYGLDAYALETNLKVSGTFEKPAFEQNSLDGEPLAYIAPWDNTAHAAFLAALLNEKIRVRNTGYEFEIGENKYPAGSLLITRRGNETKRDFDEKVLELANKHEVKLSTTQTGFVDKGKDFGSPHVHYIKPPTVALVGGKGTSSLNYGEIWHFFEQELDYPLVTLEKEQLENVDLSSYTVLILPAGNYNTKEEKLTKKLQEWMKNGGKLIAMESALKLFADQEGFGLKSYATEEEKKKWEEKSKKWEKEAQTSPFQEAERMAISDNITGAVYEVKMDKTHPLSYGLGDTYYTLKNNNNRYSYLQKGHNVGVIIGTESHRTGFVGYKAKEKVAESLVIGTEKIGKGQIVYFVDNPSFRNFWQNGKLILANAIFSPIQ</sequence>
<feature type="signal peptide" evidence="7">
    <location>
        <begin position="1"/>
        <end position="19"/>
    </location>
</feature>
<evidence type="ECO:0000256" key="2">
    <source>
        <dbReference type="ARBA" id="ARBA00005988"/>
    </source>
</evidence>
<dbReference type="CDD" id="cd06238">
    <property type="entry name" value="M14-like"/>
    <property type="match status" value="1"/>
</dbReference>
<evidence type="ECO:0000256" key="7">
    <source>
        <dbReference type="SAM" id="SignalP"/>
    </source>
</evidence>
<dbReference type="Gene3D" id="3.40.630.10">
    <property type="entry name" value="Zn peptidases"/>
    <property type="match status" value="1"/>
</dbReference>
<dbReference type="InterPro" id="IPR029062">
    <property type="entry name" value="Class_I_gatase-like"/>
</dbReference>
<dbReference type="GO" id="GO:0005615">
    <property type="term" value="C:extracellular space"/>
    <property type="evidence" value="ECO:0007669"/>
    <property type="project" value="TreeGrafter"/>
</dbReference>
<dbReference type="AlphaFoldDB" id="A0AAP2G0U6"/>
<evidence type="ECO:0000256" key="5">
    <source>
        <dbReference type="ARBA" id="ARBA00022833"/>
    </source>
</evidence>
<dbReference type="SUPFAM" id="SSF53187">
    <property type="entry name" value="Zn-dependent exopeptidases"/>
    <property type="match status" value="1"/>
</dbReference>
<dbReference type="InterPro" id="IPR000834">
    <property type="entry name" value="Peptidase_M14"/>
</dbReference>
<comment type="cofactor">
    <cofactor evidence="1">
        <name>Zn(2+)</name>
        <dbReference type="ChEBI" id="CHEBI:29105"/>
    </cofactor>
</comment>
<dbReference type="Pfam" id="PF00246">
    <property type="entry name" value="Peptidase_M14"/>
    <property type="match status" value="1"/>
</dbReference>
<dbReference type="Gene3D" id="3.40.50.880">
    <property type="match status" value="1"/>
</dbReference>
<dbReference type="PANTHER" id="PTHR11705">
    <property type="entry name" value="PROTEASE FAMILY M14 CARBOXYPEPTIDASE A,B"/>
    <property type="match status" value="1"/>
</dbReference>
<comment type="caution">
    <text evidence="9">The sequence shown here is derived from an EMBL/GenBank/DDBJ whole genome shotgun (WGS) entry which is preliminary data.</text>
</comment>
<reference evidence="9 10" key="1">
    <citation type="submission" date="2021-05" db="EMBL/GenBank/DDBJ databases">
        <authorList>
            <person name="Zhang Z.D."/>
            <person name="Osman G."/>
        </authorList>
    </citation>
    <scope>NUCLEOTIDE SEQUENCE [LARGE SCALE GENOMIC DNA]</scope>
    <source>
        <strain evidence="9 10">KCTC 32217</strain>
    </source>
</reference>
<dbReference type="GO" id="GO:0006508">
    <property type="term" value="P:proteolysis"/>
    <property type="evidence" value="ECO:0007669"/>
    <property type="project" value="UniProtKB-KW"/>
</dbReference>
<keyword evidence="10" id="KW-1185">Reference proteome</keyword>
<evidence type="ECO:0000259" key="8">
    <source>
        <dbReference type="SMART" id="SM00631"/>
    </source>
</evidence>
<evidence type="ECO:0000313" key="9">
    <source>
        <dbReference type="EMBL" id="MBS9523489.1"/>
    </source>
</evidence>
<dbReference type="GO" id="GO:0008270">
    <property type="term" value="F:zinc ion binding"/>
    <property type="evidence" value="ECO:0007669"/>
    <property type="project" value="InterPro"/>
</dbReference>
<organism evidence="9 10">
    <name type="scientific">Litoribacter ruber</name>
    <dbReference type="NCBI Taxonomy" id="702568"/>
    <lineage>
        <taxon>Bacteria</taxon>
        <taxon>Pseudomonadati</taxon>
        <taxon>Bacteroidota</taxon>
        <taxon>Cytophagia</taxon>
        <taxon>Cytophagales</taxon>
        <taxon>Cyclobacteriaceae</taxon>
        <taxon>Litoribacter</taxon>
    </lineage>
</organism>
<name>A0AAP2G0U6_9BACT</name>
<keyword evidence="9" id="KW-0121">Carboxypeptidase</keyword>
<evidence type="ECO:0000256" key="3">
    <source>
        <dbReference type="ARBA" id="ARBA00022670"/>
    </source>
</evidence>
<keyword evidence="4" id="KW-0378">Hydrolase</keyword>
<keyword evidence="6" id="KW-0482">Metalloprotease</keyword>
<evidence type="ECO:0000256" key="4">
    <source>
        <dbReference type="ARBA" id="ARBA00022801"/>
    </source>
</evidence>
<keyword evidence="7" id="KW-0732">Signal</keyword>
<keyword evidence="5" id="KW-0862">Zinc</keyword>
<evidence type="ECO:0000256" key="6">
    <source>
        <dbReference type="ARBA" id="ARBA00023049"/>
    </source>
</evidence>
<feature type="domain" description="Peptidase M14" evidence="8">
    <location>
        <begin position="36"/>
        <end position="443"/>
    </location>
</feature>
<comment type="similarity">
    <text evidence="2">Belongs to the peptidase M14 family.</text>
</comment>
<dbReference type="GO" id="GO:0004181">
    <property type="term" value="F:metallocarboxypeptidase activity"/>
    <property type="evidence" value="ECO:0007669"/>
    <property type="project" value="InterPro"/>
</dbReference>